<dbReference type="PROSITE" id="PS50888">
    <property type="entry name" value="BHLH"/>
    <property type="match status" value="1"/>
</dbReference>
<protein>
    <recommendedName>
        <fullName evidence="7">BHLH domain-containing protein</fullName>
    </recommendedName>
</protein>
<keyword evidence="5" id="KW-0539">Nucleus</keyword>
<keyword evidence="2" id="KW-0678">Repressor</keyword>
<gene>
    <name evidence="8" type="ORF">pdam_00018229</name>
</gene>
<organism evidence="8 9">
    <name type="scientific">Pocillopora damicornis</name>
    <name type="common">Cauliflower coral</name>
    <name type="synonym">Millepora damicornis</name>
    <dbReference type="NCBI Taxonomy" id="46731"/>
    <lineage>
        <taxon>Eukaryota</taxon>
        <taxon>Metazoa</taxon>
        <taxon>Cnidaria</taxon>
        <taxon>Anthozoa</taxon>
        <taxon>Hexacorallia</taxon>
        <taxon>Scleractinia</taxon>
        <taxon>Astrocoeniina</taxon>
        <taxon>Pocilloporidae</taxon>
        <taxon>Pocillopora</taxon>
    </lineage>
</organism>
<evidence type="ECO:0000256" key="2">
    <source>
        <dbReference type="ARBA" id="ARBA00022491"/>
    </source>
</evidence>
<dbReference type="GO" id="GO:0005737">
    <property type="term" value="C:cytoplasm"/>
    <property type="evidence" value="ECO:0007669"/>
    <property type="project" value="InterPro"/>
</dbReference>
<dbReference type="InterPro" id="IPR011598">
    <property type="entry name" value="bHLH_dom"/>
</dbReference>
<dbReference type="GO" id="GO:0000122">
    <property type="term" value="P:negative regulation of transcription by RNA polymerase II"/>
    <property type="evidence" value="ECO:0007669"/>
    <property type="project" value="InterPro"/>
</dbReference>
<evidence type="ECO:0000313" key="8">
    <source>
        <dbReference type="EMBL" id="RMX56230.1"/>
    </source>
</evidence>
<reference evidence="8 9" key="1">
    <citation type="journal article" date="2018" name="Sci. Rep.">
        <title>Comparative analysis of the Pocillopora damicornis genome highlights role of immune system in coral evolution.</title>
        <authorList>
            <person name="Cunning R."/>
            <person name="Bay R.A."/>
            <person name="Gillette P."/>
            <person name="Baker A.C."/>
            <person name="Traylor-Knowles N."/>
        </authorList>
    </citation>
    <scope>NUCLEOTIDE SEQUENCE [LARGE SCALE GENOMIC DNA]</scope>
    <source>
        <strain evidence="8">RSMAS</strain>
        <tissue evidence="8">Whole animal</tissue>
    </source>
</reference>
<keyword evidence="3" id="KW-0805">Transcription regulation</keyword>
<name>A0A3M6URE5_POCDA</name>
<dbReference type="Proteomes" id="UP000275408">
    <property type="component" value="Unassembled WGS sequence"/>
</dbReference>
<feature type="region of interest" description="Disordered" evidence="6">
    <location>
        <begin position="42"/>
        <end position="72"/>
    </location>
</feature>
<evidence type="ECO:0000256" key="5">
    <source>
        <dbReference type="ARBA" id="ARBA00023242"/>
    </source>
</evidence>
<keyword evidence="4" id="KW-0804">Transcription</keyword>
<dbReference type="EMBL" id="RCHS01000880">
    <property type="protein sequence ID" value="RMX56230.1"/>
    <property type="molecule type" value="Genomic_DNA"/>
</dbReference>
<accession>A0A3M6URE5</accession>
<dbReference type="Pfam" id="PF00010">
    <property type="entry name" value="HLH"/>
    <property type="match status" value="1"/>
</dbReference>
<comment type="subcellular location">
    <subcellularLocation>
        <location evidence="1">Nucleus</location>
    </subcellularLocation>
</comment>
<dbReference type="CDD" id="cd19684">
    <property type="entry name" value="bHLH_dnHLH_ID"/>
    <property type="match status" value="1"/>
</dbReference>
<proteinExistence type="predicted"/>
<dbReference type="GO" id="GO:0030154">
    <property type="term" value="P:cell differentiation"/>
    <property type="evidence" value="ECO:0007669"/>
    <property type="project" value="TreeGrafter"/>
</dbReference>
<evidence type="ECO:0000256" key="1">
    <source>
        <dbReference type="ARBA" id="ARBA00004123"/>
    </source>
</evidence>
<dbReference type="STRING" id="46731.A0A3M6URE5"/>
<dbReference type="GO" id="GO:0005634">
    <property type="term" value="C:nucleus"/>
    <property type="evidence" value="ECO:0007669"/>
    <property type="project" value="UniProtKB-SubCell"/>
</dbReference>
<dbReference type="SMART" id="SM00353">
    <property type="entry name" value="HLH"/>
    <property type="match status" value="1"/>
</dbReference>
<dbReference type="GO" id="GO:0046983">
    <property type="term" value="F:protein dimerization activity"/>
    <property type="evidence" value="ECO:0007669"/>
    <property type="project" value="InterPro"/>
</dbReference>
<dbReference type="PANTHER" id="PTHR11723:SF17">
    <property type="entry name" value="PROTEIN EXTRA-MACROCHAETAE"/>
    <property type="match status" value="1"/>
</dbReference>
<dbReference type="AlphaFoldDB" id="A0A3M6URE5"/>
<sequence>REHLDKTQLLPRAAKYLHSFQATNICELFRSLLRRCFTPNARMKPQSTKSGLHAGEDSLRSTTTTTSSISRARARDTSVSHLEQGCIYNMDDCYARLRAMVPHIPANRRMSKVEILQHVIDYIQDLESALELPNLQINNFPIRRLVEFRLRQFLTTAEKEESEEDVKITRTPQSQPEN</sequence>
<keyword evidence="9" id="KW-1185">Reference proteome</keyword>
<dbReference type="InterPro" id="IPR036638">
    <property type="entry name" value="HLH_DNA-bd_sf"/>
</dbReference>
<feature type="compositionally biased region" description="Low complexity" evidence="6">
    <location>
        <begin position="60"/>
        <end position="71"/>
    </location>
</feature>
<evidence type="ECO:0000256" key="6">
    <source>
        <dbReference type="SAM" id="MobiDB-lite"/>
    </source>
</evidence>
<dbReference type="Gene3D" id="4.10.280.10">
    <property type="entry name" value="Helix-loop-helix DNA-binding domain"/>
    <property type="match status" value="1"/>
</dbReference>
<dbReference type="InterPro" id="IPR026052">
    <property type="entry name" value="DNA-bd_prot-inh"/>
</dbReference>
<evidence type="ECO:0000313" key="9">
    <source>
        <dbReference type="Proteomes" id="UP000275408"/>
    </source>
</evidence>
<feature type="domain" description="BHLH" evidence="7">
    <location>
        <begin position="74"/>
        <end position="126"/>
    </location>
</feature>
<dbReference type="SUPFAM" id="SSF47459">
    <property type="entry name" value="HLH, helix-loop-helix DNA-binding domain"/>
    <property type="match status" value="1"/>
</dbReference>
<feature type="region of interest" description="Disordered" evidence="6">
    <location>
        <begin position="159"/>
        <end position="178"/>
    </location>
</feature>
<evidence type="ECO:0000259" key="7">
    <source>
        <dbReference type="PROSITE" id="PS50888"/>
    </source>
</evidence>
<evidence type="ECO:0000256" key="4">
    <source>
        <dbReference type="ARBA" id="ARBA00023163"/>
    </source>
</evidence>
<comment type="caution">
    <text evidence="8">The sequence shown here is derived from an EMBL/GenBank/DDBJ whole genome shotgun (WGS) entry which is preliminary data.</text>
</comment>
<dbReference type="GO" id="GO:0032922">
    <property type="term" value="P:circadian regulation of gene expression"/>
    <property type="evidence" value="ECO:0007669"/>
    <property type="project" value="TreeGrafter"/>
</dbReference>
<feature type="non-terminal residue" evidence="8">
    <location>
        <position position="1"/>
    </location>
</feature>
<evidence type="ECO:0000256" key="3">
    <source>
        <dbReference type="ARBA" id="ARBA00023015"/>
    </source>
</evidence>
<dbReference type="PANTHER" id="PTHR11723">
    <property type="entry name" value="DNA-BINDING PROTEIN INHIBITOR"/>
    <property type="match status" value="1"/>
</dbReference>